<dbReference type="CDD" id="cd00756">
    <property type="entry name" value="MoaE"/>
    <property type="match status" value="1"/>
</dbReference>
<evidence type="ECO:0000313" key="2">
    <source>
        <dbReference type="EMBL" id="ADI74499.1"/>
    </source>
</evidence>
<dbReference type="PANTHER" id="PTHR23404">
    <property type="entry name" value="MOLYBDOPTERIN SYNTHASE RELATED"/>
    <property type="match status" value="1"/>
</dbReference>
<dbReference type="Pfam" id="PF02391">
    <property type="entry name" value="MoaE"/>
    <property type="match status" value="1"/>
</dbReference>
<dbReference type="EMBL" id="CP002069">
    <property type="protein sequence ID" value="ADI74499.1"/>
    <property type="molecule type" value="Genomic_DNA"/>
</dbReference>
<name>D7EAY2_METEZ</name>
<dbReference type="Proteomes" id="UP000000391">
    <property type="component" value="Chromosome"/>
</dbReference>
<sequence>MKVISIIGHKKTGKTTLVSRLTKQLSRTGKVGTVKSMIYHRFNPDDTDTSRHFDSGADMVTALTKDEFVTISKNPDIEKALDTLADNGMDYAIVEGDKNSDLPKILLGDMDDDRHIKNVVEQVPDVSHINTDKIIEIICSQPDWVTLDLLVKKVKNNPEIKKAGAIGTFTGVVREITSEVQTKMLEFEKYETVAEDKINQISVELKQKPGIVDVLIHHKSGRVNPGEDIVYIVVVASHRTELFQTLSEAIERVKSEVPIWKKEITIDGNYWVHDHG</sequence>
<keyword evidence="3" id="KW-1185">Reference proteome</keyword>
<dbReference type="KEGG" id="mev:Metev_1659"/>
<evidence type="ECO:0000313" key="3">
    <source>
        <dbReference type="Proteomes" id="UP000000391"/>
    </source>
</evidence>
<dbReference type="Gene3D" id="3.40.50.300">
    <property type="entry name" value="P-loop containing nucleotide triphosphate hydrolases"/>
    <property type="match status" value="1"/>
</dbReference>
<dbReference type="Gene3D" id="3.90.1170.40">
    <property type="entry name" value="Molybdopterin biosynthesis MoaE subunit"/>
    <property type="match status" value="1"/>
</dbReference>
<reference evidence="2 3" key="1">
    <citation type="submission" date="2010-06" db="EMBL/GenBank/DDBJ databases">
        <title>Complete sequence chromosome of Methanohalobium evestigatum Z-7303.</title>
        <authorList>
            <consortium name="US DOE Joint Genome Institute"/>
            <person name="Lucas S."/>
            <person name="Copeland A."/>
            <person name="Lapidus A."/>
            <person name="Cheng J.-F."/>
            <person name="Bruce D."/>
            <person name="Goodwin L."/>
            <person name="Pitluck S."/>
            <person name="Saunders E."/>
            <person name="Detter J.C."/>
            <person name="Han C."/>
            <person name="Tapia R."/>
            <person name="Land M."/>
            <person name="Hauser L."/>
            <person name="Kyrpides N."/>
            <person name="Mikhailova N."/>
            <person name="Sieprawska-Lupa M."/>
            <person name="Whitman W.B."/>
            <person name="Anderson I."/>
            <person name="Woyke T."/>
        </authorList>
    </citation>
    <scope>NUCLEOTIDE SEQUENCE [LARGE SCALE GENOMIC DNA]</scope>
    <source>
        <strain evidence="3">ATCC BAA-1072 / DSM 3721 / NBRC 107634 / OCM 161 / Z-7303</strain>
    </source>
</reference>
<evidence type="ECO:0000259" key="1">
    <source>
        <dbReference type="Pfam" id="PF03205"/>
    </source>
</evidence>
<dbReference type="InterPro" id="IPR036563">
    <property type="entry name" value="MoaE_sf"/>
</dbReference>
<dbReference type="HOGENOM" id="CLU_088141_0_0_2"/>
<dbReference type="GeneID" id="9347301"/>
<proteinExistence type="predicted"/>
<dbReference type="NCBIfam" id="NF011061">
    <property type="entry name" value="PRK14493.1"/>
    <property type="match status" value="1"/>
</dbReference>
<dbReference type="GO" id="GO:0006777">
    <property type="term" value="P:Mo-molybdopterin cofactor biosynthetic process"/>
    <property type="evidence" value="ECO:0007669"/>
    <property type="project" value="InterPro"/>
</dbReference>
<protein>
    <submittedName>
        <fullName evidence="2">Molybdopterin-guanine dinucleotide biosynthesis protein B</fullName>
    </submittedName>
</protein>
<organism evidence="2 3">
    <name type="scientific">Methanohalobium evestigatum (strain ATCC BAA-1072 / DSM 3721 / NBRC 107634 / OCM 161 / Z-7303)</name>
    <dbReference type="NCBI Taxonomy" id="644295"/>
    <lineage>
        <taxon>Archaea</taxon>
        <taxon>Methanobacteriati</taxon>
        <taxon>Methanobacteriota</taxon>
        <taxon>Stenosarchaea group</taxon>
        <taxon>Methanomicrobia</taxon>
        <taxon>Methanosarcinales</taxon>
        <taxon>Methanosarcinaceae</taxon>
        <taxon>Methanohalobium</taxon>
    </lineage>
</organism>
<dbReference type="RefSeq" id="WP_013195064.1">
    <property type="nucleotide sequence ID" value="NC_014253.1"/>
</dbReference>
<dbReference type="GO" id="GO:0005525">
    <property type="term" value="F:GTP binding"/>
    <property type="evidence" value="ECO:0007669"/>
    <property type="project" value="InterPro"/>
</dbReference>
<dbReference type="Pfam" id="PF03205">
    <property type="entry name" value="MobB"/>
    <property type="match status" value="1"/>
</dbReference>
<dbReference type="InterPro" id="IPR003448">
    <property type="entry name" value="Mopterin_biosynth_MoaE"/>
</dbReference>
<dbReference type="NCBIfam" id="TIGR00176">
    <property type="entry name" value="mobB"/>
    <property type="match status" value="1"/>
</dbReference>
<gene>
    <name evidence="2" type="ordered locus">Metev_1659</name>
</gene>
<accession>D7EAY2</accession>
<dbReference type="InterPro" id="IPR027417">
    <property type="entry name" value="P-loop_NTPase"/>
</dbReference>
<feature type="domain" description="Molybdopterin-guanine dinucleotide biosynthesis protein B (MobB)" evidence="1">
    <location>
        <begin position="3"/>
        <end position="107"/>
    </location>
</feature>
<dbReference type="InterPro" id="IPR004435">
    <property type="entry name" value="MobB_dom"/>
</dbReference>
<dbReference type="SUPFAM" id="SSF52540">
    <property type="entry name" value="P-loop containing nucleoside triphosphate hydrolases"/>
    <property type="match status" value="1"/>
</dbReference>
<dbReference type="AlphaFoldDB" id="D7EAY2"/>
<dbReference type="SUPFAM" id="SSF54690">
    <property type="entry name" value="Molybdopterin synthase subunit MoaE"/>
    <property type="match status" value="1"/>
</dbReference>
<dbReference type="OrthoDB" id="45235at2157"/>
<dbReference type="STRING" id="644295.Metev_1659"/>